<protein>
    <submittedName>
        <fullName evidence="1">Uncharacterized protein</fullName>
    </submittedName>
</protein>
<evidence type="ECO:0000313" key="1">
    <source>
        <dbReference type="EMBL" id="NMG21030.1"/>
    </source>
</evidence>
<gene>
    <name evidence="1" type="ORF">DP116_16835</name>
</gene>
<proteinExistence type="predicted"/>
<organism evidence="1 2">
    <name type="scientific">Brasilonema bromeliae SPC951</name>
    <dbReference type="NCBI Taxonomy" id="385972"/>
    <lineage>
        <taxon>Bacteria</taxon>
        <taxon>Bacillati</taxon>
        <taxon>Cyanobacteriota</taxon>
        <taxon>Cyanophyceae</taxon>
        <taxon>Nostocales</taxon>
        <taxon>Scytonemataceae</taxon>
        <taxon>Brasilonema</taxon>
        <taxon>Bromeliae group (in: Brasilonema)</taxon>
    </lineage>
</organism>
<name>A0ABX1P9D7_9CYAN</name>
<comment type="caution">
    <text evidence="1">The sequence shown here is derived from an EMBL/GenBank/DDBJ whole genome shotgun (WGS) entry which is preliminary data.</text>
</comment>
<sequence length="74" mass="8547">MQRILKESQGNWFSKIQGANFEYITSIELGGILCSNHHANKRVTSLLADDAETMVDIKYKIRSAKRPVYFRKND</sequence>
<evidence type="ECO:0000313" key="2">
    <source>
        <dbReference type="Proteomes" id="UP000718564"/>
    </source>
</evidence>
<dbReference type="EMBL" id="QMEB01000132">
    <property type="protein sequence ID" value="NMG21030.1"/>
    <property type="molecule type" value="Genomic_DNA"/>
</dbReference>
<accession>A0ABX1P9D7</accession>
<reference evidence="1 2" key="1">
    <citation type="submission" date="2018-06" db="EMBL/GenBank/DDBJ databases">
        <title>Comparative genomics of Brasilonema spp. strains.</title>
        <authorList>
            <person name="Alvarenga D.O."/>
            <person name="Fiore M.F."/>
            <person name="Varani A.M."/>
        </authorList>
    </citation>
    <scope>NUCLEOTIDE SEQUENCE [LARGE SCALE GENOMIC DNA]</scope>
    <source>
        <strain evidence="1 2">SPC951</strain>
    </source>
</reference>
<keyword evidence="2" id="KW-1185">Reference proteome</keyword>
<dbReference type="Proteomes" id="UP000718564">
    <property type="component" value="Unassembled WGS sequence"/>
</dbReference>